<feature type="compositionally biased region" description="Acidic residues" evidence="7">
    <location>
        <begin position="34"/>
        <end position="51"/>
    </location>
</feature>
<evidence type="ECO:0008006" key="11">
    <source>
        <dbReference type="Google" id="ProtNLM"/>
    </source>
</evidence>
<feature type="region of interest" description="Disordered" evidence="7">
    <location>
        <begin position="573"/>
        <end position="593"/>
    </location>
</feature>
<feature type="transmembrane region" description="Helical" evidence="8">
    <location>
        <begin position="153"/>
        <end position="176"/>
    </location>
</feature>
<dbReference type="GO" id="GO:0000139">
    <property type="term" value="C:Golgi membrane"/>
    <property type="evidence" value="ECO:0007669"/>
    <property type="project" value="TreeGrafter"/>
</dbReference>
<dbReference type="PANTHER" id="PTHR10778:SF13">
    <property type="entry name" value="ADENOSINE 3'-PHOSPHO 5'-PHOSPHOSULFATE TRANSPORTER 1"/>
    <property type="match status" value="1"/>
</dbReference>
<dbReference type="SUPFAM" id="SSF103481">
    <property type="entry name" value="Multidrug resistance efflux transporter EmrE"/>
    <property type="match status" value="1"/>
</dbReference>
<dbReference type="KEGG" id="bpg:Bathy13g02820"/>
<dbReference type="RefSeq" id="XP_007509509.1">
    <property type="nucleotide sequence ID" value="XM_007509447.1"/>
</dbReference>
<keyword evidence="3" id="KW-0813">Transport</keyword>
<dbReference type="GO" id="GO:0005789">
    <property type="term" value="C:endoplasmic reticulum membrane"/>
    <property type="evidence" value="ECO:0007669"/>
    <property type="project" value="TreeGrafter"/>
</dbReference>
<organism evidence="9 10">
    <name type="scientific">Bathycoccus prasinos</name>
    <dbReference type="NCBI Taxonomy" id="41875"/>
    <lineage>
        <taxon>Eukaryota</taxon>
        <taxon>Viridiplantae</taxon>
        <taxon>Chlorophyta</taxon>
        <taxon>Mamiellophyceae</taxon>
        <taxon>Mamiellales</taxon>
        <taxon>Bathycoccaceae</taxon>
        <taxon>Bathycoccus</taxon>
    </lineage>
</organism>
<feature type="transmembrane region" description="Helical" evidence="8">
    <location>
        <begin position="262"/>
        <end position="283"/>
    </location>
</feature>
<evidence type="ECO:0000256" key="1">
    <source>
        <dbReference type="ARBA" id="ARBA00004141"/>
    </source>
</evidence>
<evidence type="ECO:0000313" key="9">
    <source>
        <dbReference type="EMBL" id="CCO19312.1"/>
    </source>
</evidence>
<evidence type="ECO:0000256" key="6">
    <source>
        <dbReference type="ARBA" id="ARBA00023136"/>
    </source>
</evidence>
<dbReference type="AlphaFoldDB" id="K8EM50"/>
<keyword evidence="4 8" id="KW-0812">Transmembrane</keyword>
<dbReference type="InterPro" id="IPR013657">
    <property type="entry name" value="SCL35B1-4/HUT1"/>
</dbReference>
<protein>
    <recommendedName>
        <fullName evidence="11">Drug/Metabolite transporter superfamily</fullName>
    </recommendedName>
</protein>
<sequence>MSENAPRPGRRQIGGRGRSTSAFGDFESAGSSADGEEEEGFEEEDWEEDEECDHRREDEKSENEIDDQSGFSQPSPTSQRVTFSFGANDARFSRNDWRRHGMVHLLACAFMNIFCLGVYGVLQERVMTIPYESSKNDDESGTYYPDAIFTSSIFLVLSNRICALFVGGVALFYTSSTKASGHHHHHHHRHRFKREKYWWWPDSSLENYACVAFSNLMSTLCQYEVLKYLSYAISTLAKAAKILPTMFWGFILHGRRFRTNQYLSAMVVTVGCFVFVFNSSLAAKYASEGMTTEEEEEDEIGATTIDRDEKGYVNVYSNNNRLYDRNDVNDEDQGVISEDPIVSAIFKEENDINAAFWKKRALVRRSSFQRAIGTFRSLARDSIFIGVCITLVYLAADGFTSSFQQRMFRVQKTSLFDQMFWTCVFGTFFSASWVVLSGQLEYAVLFLHRYPKIIPDIIYLSMASALAQVSITYTIRAFGAVTLASVMTVRQVVSISLNAFLFHEPLVALQWVGLSLILLPVFFGGAGYKKELETRNTSAGMKRRTGGGEGEEEGALAGSRTTNMTSVLIDHGNHHHTRRLRGGKVTHKNEDVV</sequence>
<comment type="subcellular location">
    <subcellularLocation>
        <location evidence="1">Membrane</location>
        <topology evidence="1">Multi-pass membrane protein</topology>
    </subcellularLocation>
</comment>
<keyword evidence="6 8" id="KW-0472">Membrane</keyword>
<feature type="compositionally biased region" description="Basic and acidic residues" evidence="7">
    <location>
        <begin position="52"/>
        <end position="63"/>
    </location>
</feature>
<dbReference type="OrthoDB" id="1601at2759"/>
<dbReference type="Proteomes" id="UP000198341">
    <property type="component" value="Chromosome 13"/>
</dbReference>
<dbReference type="EMBL" id="FO082266">
    <property type="protein sequence ID" value="CCO19312.1"/>
    <property type="molecule type" value="Genomic_DNA"/>
</dbReference>
<evidence type="ECO:0000313" key="10">
    <source>
        <dbReference type="Proteomes" id="UP000198341"/>
    </source>
</evidence>
<dbReference type="InterPro" id="IPR037185">
    <property type="entry name" value="EmrE-like"/>
</dbReference>
<gene>
    <name evidence="9" type="ordered locus">Bathy13g02820</name>
</gene>
<comment type="similarity">
    <text evidence="2">Belongs to the nucleotide-sugar transporter family. UDP-galactose:UMP antiporter (TC 2.A.7.11) subfamily.</text>
</comment>
<dbReference type="eggNOG" id="KOG1581">
    <property type="taxonomic scope" value="Eukaryota"/>
</dbReference>
<evidence type="ECO:0000256" key="3">
    <source>
        <dbReference type="ARBA" id="ARBA00022448"/>
    </source>
</evidence>
<keyword evidence="5 8" id="KW-1133">Transmembrane helix</keyword>
<feature type="region of interest" description="Disordered" evidence="7">
    <location>
        <begin position="535"/>
        <end position="558"/>
    </location>
</feature>
<evidence type="ECO:0000256" key="8">
    <source>
        <dbReference type="SAM" id="Phobius"/>
    </source>
</evidence>
<evidence type="ECO:0000256" key="5">
    <source>
        <dbReference type="ARBA" id="ARBA00022989"/>
    </source>
</evidence>
<feature type="transmembrane region" description="Helical" evidence="8">
    <location>
        <begin position="383"/>
        <end position="403"/>
    </location>
</feature>
<feature type="transmembrane region" description="Helical" evidence="8">
    <location>
        <begin position="101"/>
        <end position="122"/>
    </location>
</feature>
<proteinExistence type="inferred from homology"/>
<feature type="transmembrane region" description="Helical" evidence="8">
    <location>
        <begin position="415"/>
        <end position="437"/>
    </location>
</feature>
<feature type="compositionally biased region" description="Polar residues" evidence="7">
    <location>
        <begin position="69"/>
        <end position="81"/>
    </location>
</feature>
<evidence type="ECO:0000256" key="4">
    <source>
        <dbReference type="ARBA" id="ARBA00022692"/>
    </source>
</evidence>
<reference evidence="9 10" key="1">
    <citation type="submission" date="2011-10" db="EMBL/GenBank/DDBJ databases">
        <authorList>
            <person name="Genoscope - CEA"/>
        </authorList>
    </citation>
    <scope>NUCLEOTIDE SEQUENCE [LARGE SCALE GENOMIC DNA]</scope>
    <source>
        <strain evidence="9 10">RCC 1105</strain>
    </source>
</reference>
<keyword evidence="10" id="KW-1185">Reference proteome</keyword>
<name>K8EM50_9CHLO</name>
<dbReference type="GO" id="GO:0046964">
    <property type="term" value="F:3'-phosphoadenosine 5'-phosphosulfate transmembrane transporter activity"/>
    <property type="evidence" value="ECO:0007669"/>
    <property type="project" value="TreeGrafter"/>
</dbReference>
<feature type="transmembrane region" description="Helical" evidence="8">
    <location>
        <begin position="508"/>
        <end position="528"/>
    </location>
</feature>
<feature type="region of interest" description="Disordered" evidence="7">
    <location>
        <begin position="1"/>
        <end position="81"/>
    </location>
</feature>
<accession>K8EM50</accession>
<feature type="compositionally biased region" description="Basic residues" evidence="7">
    <location>
        <begin position="573"/>
        <end position="586"/>
    </location>
</feature>
<dbReference type="PANTHER" id="PTHR10778">
    <property type="entry name" value="SOLUTE CARRIER FAMILY 35 MEMBER B"/>
    <property type="match status" value="1"/>
</dbReference>
<dbReference type="Pfam" id="PF08449">
    <property type="entry name" value="UAA"/>
    <property type="match status" value="2"/>
</dbReference>
<feature type="transmembrane region" description="Helical" evidence="8">
    <location>
        <begin position="457"/>
        <end position="475"/>
    </location>
</feature>
<evidence type="ECO:0000256" key="7">
    <source>
        <dbReference type="SAM" id="MobiDB-lite"/>
    </source>
</evidence>
<feature type="transmembrane region" description="Helical" evidence="8">
    <location>
        <begin position="228"/>
        <end position="250"/>
    </location>
</feature>
<dbReference type="GeneID" id="19012234"/>
<evidence type="ECO:0000256" key="2">
    <source>
        <dbReference type="ARBA" id="ARBA00008349"/>
    </source>
</evidence>